<dbReference type="AlphaFoldDB" id="A0A5N7ASX9"/>
<dbReference type="GO" id="GO:0004497">
    <property type="term" value="F:monooxygenase activity"/>
    <property type="evidence" value="ECO:0007669"/>
    <property type="project" value="UniProtKB-KW"/>
</dbReference>
<reference evidence="8 9" key="1">
    <citation type="submission" date="2019-04" db="EMBL/GenBank/DDBJ databases">
        <title>Friends and foes A comparative genomics studyof 23 Aspergillus species from section Flavi.</title>
        <authorList>
            <consortium name="DOE Joint Genome Institute"/>
            <person name="Kjaerbolling I."/>
            <person name="Vesth T."/>
            <person name="Frisvad J.C."/>
            <person name="Nybo J.L."/>
            <person name="Theobald S."/>
            <person name="Kildgaard S."/>
            <person name="Isbrandt T."/>
            <person name="Kuo A."/>
            <person name="Sato A."/>
            <person name="Lyhne E.K."/>
            <person name="Kogle M.E."/>
            <person name="Wiebenga A."/>
            <person name="Kun R.S."/>
            <person name="Lubbers R.J."/>
            <person name="Makela M.R."/>
            <person name="Barry K."/>
            <person name="Chovatia M."/>
            <person name="Clum A."/>
            <person name="Daum C."/>
            <person name="Haridas S."/>
            <person name="He G."/>
            <person name="LaButti K."/>
            <person name="Lipzen A."/>
            <person name="Mondo S."/>
            <person name="Riley R."/>
            <person name="Salamov A."/>
            <person name="Simmons B.A."/>
            <person name="Magnuson J.K."/>
            <person name="Henrissat B."/>
            <person name="Mortensen U.H."/>
            <person name="Larsen T.O."/>
            <person name="Devries R.P."/>
            <person name="Grigoriev I.V."/>
            <person name="Machida M."/>
            <person name="Baker S.E."/>
            <person name="Andersen M.R."/>
        </authorList>
    </citation>
    <scope>NUCLEOTIDE SEQUENCE [LARGE SCALE GENOMIC DNA]</scope>
    <source>
        <strain evidence="8 9">IBT 29228</strain>
    </source>
</reference>
<evidence type="ECO:0000313" key="8">
    <source>
        <dbReference type="EMBL" id="KAE8372962.1"/>
    </source>
</evidence>
<evidence type="ECO:0000256" key="5">
    <source>
        <dbReference type="ARBA" id="ARBA00023136"/>
    </source>
</evidence>
<dbReference type="Pfam" id="PF08592">
    <property type="entry name" value="Anthrone_oxy"/>
    <property type="match status" value="1"/>
</dbReference>
<dbReference type="Proteomes" id="UP000326198">
    <property type="component" value="Unassembled WGS sequence"/>
</dbReference>
<sequence>MSSHPTVFCAAQVVGLTGAAWLSGKIISLSTITVPAIVQSMQEDKLPSDAAVKLWRNVYNIGKSLAPPVAAATSTAFLYCAWAVQSSTTFAPLNPSNSSSLYCVAAALTLGIVPYTFGMMMGTNNMLMDLANSSQLVGEKSSVEVESLLSRWQKLNAGRGLLPLVGGLVALTAAIPWPLEMI</sequence>
<evidence type="ECO:0000256" key="6">
    <source>
        <dbReference type="ARBA" id="ARBA00034313"/>
    </source>
</evidence>
<evidence type="ECO:0000256" key="4">
    <source>
        <dbReference type="ARBA" id="ARBA00023033"/>
    </source>
</evidence>
<evidence type="ECO:0000256" key="7">
    <source>
        <dbReference type="SAM" id="Phobius"/>
    </source>
</evidence>
<comment type="subcellular location">
    <subcellularLocation>
        <location evidence="1">Membrane</location>
        <topology evidence="1">Multi-pass membrane protein</topology>
    </subcellularLocation>
</comment>
<evidence type="ECO:0008006" key="10">
    <source>
        <dbReference type="Google" id="ProtNLM"/>
    </source>
</evidence>
<dbReference type="EMBL" id="ML736333">
    <property type="protein sequence ID" value="KAE8372962.1"/>
    <property type="molecule type" value="Genomic_DNA"/>
</dbReference>
<dbReference type="PANTHER" id="PTHR35042:SF1">
    <property type="entry name" value="DUF1772-DOMAIN-CONTAINING PROTEIN"/>
    <property type="match status" value="1"/>
</dbReference>
<keyword evidence="2 7" id="KW-0812">Transmembrane</keyword>
<feature type="transmembrane region" description="Helical" evidence="7">
    <location>
        <begin position="65"/>
        <end position="84"/>
    </location>
</feature>
<proteinExistence type="inferred from homology"/>
<keyword evidence="4" id="KW-0503">Monooxygenase</keyword>
<protein>
    <recommendedName>
        <fullName evidence="10">DUF1772-domain-containing protein</fullName>
    </recommendedName>
</protein>
<dbReference type="PANTHER" id="PTHR35042">
    <property type="entry name" value="ANTHRONE OXYGENASE ENCC"/>
    <property type="match status" value="1"/>
</dbReference>
<gene>
    <name evidence="8" type="ORF">BDV26DRAFT_79573</name>
</gene>
<evidence type="ECO:0000256" key="1">
    <source>
        <dbReference type="ARBA" id="ARBA00004141"/>
    </source>
</evidence>
<evidence type="ECO:0000256" key="3">
    <source>
        <dbReference type="ARBA" id="ARBA00022989"/>
    </source>
</evidence>
<evidence type="ECO:0000256" key="2">
    <source>
        <dbReference type="ARBA" id="ARBA00022692"/>
    </source>
</evidence>
<evidence type="ECO:0000313" key="9">
    <source>
        <dbReference type="Proteomes" id="UP000326198"/>
    </source>
</evidence>
<accession>A0A5N7ASX9</accession>
<keyword evidence="4" id="KW-0560">Oxidoreductase</keyword>
<name>A0A5N7ASX9_9EURO</name>
<keyword evidence="9" id="KW-1185">Reference proteome</keyword>
<comment type="similarity">
    <text evidence="6">Belongs to the anthrone oxygenase family.</text>
</comment>
<dbReference type="GO" id="GO:0016020">
    <property type="term" value="C:membrane"/>
    <property type="evidence" value="ECO:0007669"/>
    <property type="project" value="UniProtKB-SubCell"/>
</dbReference>
<feature type="transmembrane region" description="Helical" evidence="7">
    <location>
        <begin position="99"/>
        <end position="118"/>
    </location>
</feature>
<keyword evidence="5 7" id="KW-0472">Membrane</keyword>
<dbReference type="InterPro" id="IPR013901">
    <property type="entry name" value="Anthrone_oxy"/>
</dbReference>
<keyword evidence="3 7" id="KW-1133">Transmembrane helix</keyword>
<organism evidence="8 9">
    <name type="scientific">Aspergillus bertholletiae</name>
    <dbReference type="NCBI Taxonomy" id="1226010"/>
    <lineage>
        <taxon>Eukaryota</taxon>
        <taxon>Fungi</taxon>
        <taxon>Dikarya</taxon>
        <taxon>Ascomycota</taxon>
        <taxon>Pezizomycotina</taxon>
        <taxon>Eurotiomycetes</taxon>
        <taxon>Eurotiomycetidae</taxon>
        <taxon>Eurotiales</taxon>
        <taxon>Aspergillaceae</taxon>
        <taxon>Aspergillus</taxon>
        <taxon>Aspergillus subgen. Circumdati</taxon>
    </lineage>
</organism>
<feature type="transmembrane region" description="Helical" evidence="7">
    <location>
        <begin position="160"/>
        <end position="179"/>
    </location>
</feature>
<dbReference type="OrthoDB" id="5954308at2759"/>